<proteinExistence type="inferred from homology"/>
<dbReference type="Gene3D" id="1.10.8.60">
    <property type="match status" value="1"/>
</dbReference>
<evidence type="ECO:0000256" key="4">
    <source>
        <dbReference type="ARBA" id="ARBA00023186"/>
    </source>
</evidence>
<dbReference type="InterPro" id="IPR004491">
    <property type="entry name" value="HslU"/>
</dbReference>
<keyword evidence="3" id="KW-0067">ATP-binding</keyword>
<comment type="caution">
    <text evidence="7">The sequence shown here is derived from an EMBL/GenBank/DDBJ whole genome shotgun (WGS) entry which is preliminary data.</text>
</comment>
<dbReference type="PANTHER" id="PTHR48102">
    <property type="entry name" value="ATP-DEPENDENT CLP PROTEASE ATP-BINDING SUBUNIT CLPX-LIKE, MITOCHONDRIAL-RELATED"/>
    <property type="match status" value="1"/>
</dbReference>
<evidence type="ECO:0000313" key="8">
    <source>
        <dbReference type="Proteomes" id="UP000721415"/>
    </source>
</evidence>
<dbReference type="Gene3D" id="3.40.50.300">
    <property type="entry name" value="P-loop containing nucleotide triphosphate hydrolases"/>
    <property type="match status" value="2"/>
</dbReference>
<feature type="domain" description="Clp ATPase C-terminal" evidence="6">
    <location>
        <begin position="364"/>
        <end position="457"/>
    </location>
</feature>
<dbReference type="SMART" id="SM00382">
    <property type="entry name" value="AAA"/>
    <property type="match status" value="1"/>
</dbReference>
<reference evidence="7 8" key="1">
    <citation type="submission" date="2020-07" db="EMBL/GenBank/DDBJ databases">
        <title>Facklamia lactis sp. nov., isolated from raw milk.</title>
        <authorList>
            <person name="Doll E.V."/>
            <person name="Huptas C."/>
            <person name="Staib L."/>
            <person name="Wenning M."/>
            <person name="Scherer S."/>
        </authorList>
    </citation>
    <scope>NUCLEOTIDE SEQUENCE [LARGE SCALE GENOMIC DNA]</scope>
    <source>
        <strain evidence="7 8">DSM 111018</strain>
    </source>
</reference>
<dbReference type="NCBIfam" id="TIGR00390">
    <property type="entry name" value="hslU"/>
    <property type="match status" value="1"/>
</dbReference>
<dbReference type="InterPro" id="IPR003959">
    <property type="entry name" value="ATPase_AAA_core"/>
</dbReference>
<evidence type="ECO:0000256" key="3">
    <source>
        <dbReference type="ARBA" id="ARBA00022840"/>
    </source>
</evidence>
<feature type="domain" description="AAA+ ATPase" evidence="5">
    <location>
        <begin position="49"/>
        <end position="361"/>
    </location>
</feature>
<dbReference type="GO" id="GO:0006508">
    <property type="term" value="P:proteolysis"/>
    <property type="evidence" value="ECO:0007669"/>
    <property type="project" value="UniProtKB-KW"/>
</dbReference>
<dbReference type="GO" id="GO:0008233">
    <property type="term" value="F:peptidase activity"/>
    <property type="evidence" value="ECO:0007669"/>
    <property type="project" value="UniProtKB-KW"/>
</dbReference>
<dbReference type="PANTHER" id="PTHR48102:SF3">
    <property type="entry name" value="ATP-DEPENDENT PROTEASE ATPASE SUBUNIT HSLU"/>
    <property type="match status" value="1"/>
</dbReference>
<evidence type="ECO:0000256" key="1">
    <source>
        <dbReference type="ARBA" id="ARBA00009771"/>
    </source>
</evidence>
<dbReference type="InterPro" id="IPR027417">
    <property type="entry name" value="P-loop_NTPase"/>
</dbReference>
<accession>A0ABS0LMF2</accession>
<keyword evidence="8" id="KW-1185">Reference proteome</keyword>
<evidence type="ECO:0000313" key="7">
    <source>
        <dbReference type="EMBL" id="MBG9985341.1"/>
    </source>
</evidence>
<dbReference type="EMBL" id="JACBXQ010000001">
    <property type="protein sequence ID" value="MBG9985341.1"/>
    <property type="molecule type" value="Genomic_DNA"/>
</dbReference>
<keyword evidence="4" id="KW-0143">Chaperone</keyword>
<sequence length="471" mass="53654">MIEFTPKEIVAELDKYIVGQNEAKRAIAVAVRNRQRRLKLDPIMQSEVKPKNLLMIGPTGVGKTEIARRLAKITHAPFIKVEATKYTEVGYVGRDVESMVRDLVEQAIRIVRKQMHEEVHDQAYERAINRLAKVLVPAKRKKKAKDPSKQGDQFNSLGFPGMQDLFKQLSGEETTYVEEETEEIATNRRHIRQQLREGLIDKHEVTIEINEPKIQLNSMNPAMEQMMEMQDSINALKPKKMIERTVTVKEALEILTEEEADQLVNQEDIHQKGLHLAEENGIIFIDEMDKIASNNQNSGEVSRQGVQRDILPIVEGSQIQTKYGIISTDHILFIGSGAFHVAKPSDLIPELQGRFPIRVNLSDLSQKDFVRILTEPENALLIQYQALLATEGVQAQFAEEAVEQMAYYAVTLNQNTDNIGARRLHTIIETVLEELLFEAANTPMEIEITKKYVDEKLSDKVENRDLSHYIL</sequence>
<dbReference type="NCBIfam" id="NF003544">
    <property type="entry name" value="PRK05201.1"/>
    <property type="match status" value="1"/>
</dbReference>
<dbReference type="Proteomes" id="UP000721415">
    <property type="component" value="Unassembled WGS sequence"/>
</dbReference>
<evidence type="ECO:0000256" key="2">
    <source>
        <dbReference type="ARBA" id="ARBA00022741"/>
    </source>
</evidence>
<dbReference type="Pfam" id="PF00004">
    <property type="entry name" value="AAA"/>
    <property type="match status" value="1"/>
</dbReference>
<keyword evidence="7" id="KW-0645">Protease</keyword>
<evidence type="ECO:0000259" key="5">
    <source>
        <dbReference type="SMART" id="SM00382"/>
    </source>
</evidence>
<dbReference type="SMART" id="SM01086">
    <property type="entry name" value="ClpB_D2-small"/>
    <property type="match status" value="1"/>
</dbReference>
<protein>
    <submittedName>
        <fullName evidence="7">ATP-dependent protease ATPase subunit HslU</fullName>
    </submittedName>
</protein>
<comment type="similarity">
    <text evidence="1">Belongs to the ClpX chaperone family. HslU subfamily.</text>
</comment>
<gene>
    <name evidence="7" type="primary">hslU</name>
    <name evidence="7" type="ORF">HZY91_00365</name>
</gene>
<dbReference type="InterPro" id="IPR050052">
    <property type="entry name" value="ATP-dep_Clp_protease_ClpX"/>
</dbReference>
<dbReference type="InterPro" id="IPR003593">
    <property type="entry name" value="AAA+_ATPase"/>
</dbReference>
<name>A0ABS0LMF2_9LACT</name>
<keyword evidence="2" id="KW-0547">Nucleotide-binding</keyword>
<evidence type="ECO:0000259" key="6">
    <source>
        <dbReference type="SMART" id="SM01086"/>
    </source>
</evidence>
<organism evidence="7 8">
    <name type="scientific">Facklamia lactis</name>
    <dbReference type="NCBI Taxonomy" id="2749967"/>
    <lineage>
        <taxon>Bacteria</taxon>
        <taxon>Bacillati</taxon>
        <taxon>Bacillota</taxon>
        <taxon>Bacilli</taxon>
        <taxon>Lactobacillales</taxon>
        <taxon>Aerococcaceae</taxon>
        <taxon>Facklamia</taxon>
    </lineage>
</organism>
<dbReference type="SUPFAM" id="SSF52540">
    <property type="entry name" value="P-loop containing nucleoside triphosphate hydrolases"/>
    <property type="match status" value="1"/>
</dbReference>
<dbReference type="InterPro" id="IPR019489">
    <property type="entry name" value="Clp_ATPase_C"/>
</dbReference>
<keyword evidence="7" id="KW-0378">Hydrolase</keyword>
<dbReference type="Pfam" id="PF07724">
    <property type="entry name" value="AAA_2"/>
    <property type="match status" value="1"/>
</dbReference>